<dbReference type="InterPro" id="IPR011050">
    <property type="entry name" value="Pectin_lyase_fold/virulence"/>
</dbReference>
<dbReference type="SUPFAM" id="SSF51126">
    <property type="entry name" value="Pectin lyase-like"/>
    <property type="match status" value="1"/>
</dbReference>
<proteinExistence type="predicted"/>
<dbReference type="EMBL" id="MT141400">
    <property type="protein sequence ID" value="QJA60202.1"/>
    <property type="molecule type" value="Genomic_DNA"/>
</dbReference>
<dbReference type="AlphaFoldDB" id="A0A6M3IUG9"/>
<evidence type="ECO:0008006" key="2">
    <source>
        <dbReference type="Google" id="ProtNLM"/>
    </source>
</evidence>
<reference evidence="1" key="1">
    <citation type="submission" date="2020-03" db="EMBL/GenBank/DDBJ databases">
        <title>The deep terrestrial virosphere.</title>
        <authorList>
            <person name="Holmfeldt K."/>
            <person name="Nilsson E."/>
            <person name="Simone D."/>
            <person name="Lopez-Fernandez M."/>
            <person name="Wu X."/>
            <person name="de Brujin I."/>
            <person name="Lundin D."/>
            <person name="Andersson A."/>
            <person name="Bertilsson S."/>
            <person name="Dopson M."/>
        </authorList>
    </citation>
    <scope>NUCLEOTIDE SEQUENCE</scope>
    <source>
        <strain evidence="1">MM415B01161</strain>
    </source>
</reference>
<evidence type="ECO:0000313" key="1">
    <source>
        <dbReference type="EMBL" id="QJA60202.1"/>
    </source>
</evidence>
<sequence length="418" mass="42225">MAISASTVWEVRTTGNANNGGGYVSGGTDYSQQDAAQLNLTDIACNNSTTITSATGGFTSAMVGNILKVTAGTNFTVGYYQIATYVDINTITLDRKPTSTADAETGGTIYVGGAAIKMSDICIVADGVIAGNTIWVKAGTYTDNVVLNTFGTAITSHLGYNTTRGDNPTGTNRPKIEPSTGSCIDVCGAGRKANVVKNFVFSGSGGASVGIYGSSASGSYAALVNCLARNCSSTGVASGGITCYNVESYSNGAGGFYNTISNGNAGGFFCYSHDNTGAGFAYTNQNNPNFHFSIADSNTSHGFGGVGNYAMVGSVAYNNTGASSDGFNDIGGVTTGNYNNISMSNGRYGFNGSSPVAFDYNCYNNNGTAGLNGITAGANDVTSSPSFTNAAGGDFSLAAGSPCIDTGYPAHSMAGATV</sequence>
<gene>
    <name evidence="1" type="ORF">MM415B01161_0002</name>
</gene>
<accession>A0A6M3IUG9</accession>
<protein>
    <recommendedName>
        <fullName evidence="2">Pectate lyase</fullName>
    </recommendedName>
</protein>
<name>A0A6M3IUG9_9ZZZZ</name>
<dbReference type="Gene3D" id="2.160.20.10">
    <property type="entry name" value="Single-stranded right-handed beta-helix, Pectin lyase-like"/>
    <property type="match status" value="1"/>
</dbReference>
<organism evidence="1">
    <name type="scientific">viral metagenome</name>
    <dbReference type="NCBI Taxonomy" id="1070528"/>
    <lineage>
        <taxon>unclassified sequences</taxon>
        <taxon>metagenomes</taxon>
        <taxon>organismal metagenomes</taxon>
    </lineage>
</organism>
<dbReference type="InterPro" id="IPR012334">
    <property type="entry name" value="Pectin_lyas_fold"/>
</dbReference>